<dbReference type="EMBL" id="JAJSOF020000023">
    <property type="protein sequence ID" value="KAJ4436200.1"/>
    <property type="molecule type" value="Genomic_DNA"/>
</dbReference>
<gene>
    <name evidence="1" type="ORF">ANN_18830</name>
</gene>
<dbReference type="Proteomes" id="UP001148838">
    <property type="component" value="Unassembled WGS sequence"/>
</dbReference>
<sequence>MAGLCEGGNESSGSLKAISVSRPITCSSVLKLGGHDLQVTEEVPGRPDDDAKTAVRRWFRARLTEFYNLQQEHLKTSDAMGQIPKPRCYNGWEDHRANHTIPPFWLDDRPPLLRHVGVRPVAGSSFIQKLLKISHATRYQLAHRSALSVLMRKQPTPSKTNTAWRGRFLAHPAGPTLAHRTVQHSSQHYIDLIQPVNCILPAFLLARIGCPFAWRVT</sequence>
<proteinExistence type="predicted"/>
<accession>A0ABQ8SRZ5</accession>
<evidence type="ECO:0000313" key="2">
    <source>
        <dbReference type="Proteomes" id="UP001148838"/>
    </source>
</evidence>
<keyword evidence="2" id="KW-1185">Reference proteome</keyword>
<protein>
    <submittedName>
        <fullName evidence="1">Uncharacterized protein</fullName>
    </submittedName>
</protein>
<comment type="caution">
    <text evidence="1">The sequence shown here is derived from an EMBL/GenBank/DDBJ whole genome shotgun (WGS) entry which is preliminary data.</text>
</comment>
<evidence type="ECO:0000313" key="1">
    <source>
        <dbReference type="EMBL" id="KAJ4436200.1"/>
    </source>
</evidence>
<organism evidence="1 2">
    <name type="scientific">Periplaneta americana</name>
    <name type="common">American cockroach</name>
    <name type="synonym">Blatta americana</name>
    <dbReference type="NCBI Taxonomy" id="6978"/>
    <lineage>
        <taxon>Eukaryota</taxon>
        <taxon>Metazoa</taxon>
        <taxon>Ecdysozoa</taxon>
        <taxon>Arthropoda</taxon>
        <taxon>Hexapoda</taxon>
        <taxon>Insecta</taxon>
        <taxon>Pterygota</taxon>
        <taxon>Neoptera</taxon>
        <taxon>Polyneoptera</taxon>
        <taxon>Dictyoptera</taxon>
        <taxon>Blattodea</taxon>
        <taxon>Blattoidea</taxon>
        <taxon>Blattidae</taxon>
        <taxon>Blattinae</taxon>
        <taxon>Periplaneta</taxon>
    </lineage>
</organism>
<name>A0ABQ8SRZ5_PERAM</name>
<reference evidence="1 2" key="1">
    <citation type="journal article" date="2022" name="Allergy">
        <title>Genome assembly and annotation of Periplaneta americana reveal a comprehensive cockroach allergen profile.</title>
        <authorList>
            <person name="Wang L."/>
            <person name="Xiong Q."/>
            <person name="Saelim N."/>
            <person name="Wang L."/>
            <person name="Nong W."/>
            <person name="Wan A.T."/>
            <person name="Shi M."/>
            <person name="Liu X."/>
            <person name="Cao Q."/>
            <person name="Hui J.H.L."/>
            <person name="Sookrung N."/>
            <person name="Leung T.F."/>
            <person name="Tungtrongchitr A."/>
            <person name="Tsui S.K.W."/>
        </authorList>
    </citation>
    <scope>NUCLEOTIDE SEQUENCE [LARGE SCALE GENOMIC DNA]</scope>
    <source>
        <strain evidence="1">PWHHKU_190912</strain>
    </source>
</reference>